<organism evidence="3 4">
    <name type="scientific">Venatoribacter cucullus</name>
    <dbReference type="NCBI Taxonomy" id="2661630"/>
    <lineage>
        <taxon>Bacteria</taxon>
        <taxon>Pseudomonadati</taxon>
        <taxon>Pseudomonadota</taxon>
        <taxon>Gammaproteobacteria</taxon>
        <taxon>Oceanospirillales</taxon>
        <taxon>Oceanospirillaceae</taxon>
        <taxon>Venatoribacter</taxon>
    </lineage>
</organism>
<reference evidence="3 4" key="1">
    <citation type="submission" date="2019-11" db="EMBL/GenBank/DDBJ databases">
        <title>Venatorbacter sp. nov. a predator of Campylobacter and other Gram-negative bacteria.</title>
        <authorList>
            <person name="Saeedi A."/>
            <person name="Cummings N.J."/>
            <person name="Connerton I.F."/>
            <person name="Connerton P.L."/>
        </authorList>
    </citation>
    <scope>NUCLEOTIDE SEQUENCE [LARGE SCALE GENOMIC DNA]</scope>
    <source>
        <strain evidence="3">XL5</strain>
    </source>
</reference>
<keyword evidence="4" id="KW-1185">Reference proteome</keyword>
<name>A0A9X7UVR2_9GAMM</name>
<dbReference type="EMBL" id="CP046056">
    <property type="protein sequence ID" value="QQD23780.1"/>
    <property type="molecule type" value="Genomic_DNA"/>
</dbReference>
<evidence type="ECO:0000256" key="2">
    <source>
        <dbReference type="SAM" id="Phobius"/>
    </source>
</evidence>
<sequence>METLLHLAMLILEGIGGLIIACAAALSSFDLVRTWFNKGLREDIEPLRLQFGQRLVLALEFLVAADILATLHTPTLEGIALLGLVIVVRTVLSMSIAYELRHAFCSVPGRNKDESGPPESEREDSGRTTSSAGKR</sequence>
<evidence type="ECO:0000313" key="3">
    <source>
        <dbReference type="EMBL" id="QQD23780.1"/>
    </source>
</evidence>
<dbReference type="InterPro" id="IPR012427">
    <property type="entry name" value="DUF1622"/>
</dbReference>
<keyword evidence="2" id="KW-0812">Transmembrane</keyword>
<dbReference type="AlphaFoldDB" id="A0A9X7UVR2"/>
<evidence type="ECO:0000256" key="1">
    <source>
        <dbReference type="SAM" id="MobiDB-lite"/>
    </source>
</evidence>
<feature type="region of interest" description="Disordered" evidence="1">
    <location>
        <begin position="107"/>
        <end position="135"/>
    </location>
</feature>
<proteinExistence type="predicted"/>
<dbReference type="Proteomes" id="UP000596074">
    <property type="component" value="Chromosome"/>
</dbReference>
<dbReference type="RefSeq" id="WP_228346320.1">
    <property type="nucleotide sequence ID" value="NZ_CP046056.1"/>
</dbReference>
<keyword evidence="2" id="KW-1133">Transmembrane helix</keyword>
<dbReference type="PANTHER" id="PTHR38468">
    <property type="entry name" value="SLL0939 PROTEIN"/>
    <property type="match status" value="1"/>
</dbReference>
<dbReference type="PANTHER" id="PTHR38468:SF1">
    <property type="entry name" value="SLL0939 PROTEIN"/>
    <property type="match status" value="1"/>
</dbReference>
<dbReference type="Pfam" id="PF07784">
    <property type="entry name" value="DUF1622"/>
    <property type="match status" value="1"/>
</dbReference>
<gene>
    <name evidence="3" type="ORF">GJQ55_04485</name>
</gene>
<feature type="transmembrane region" description="Helical" evidence="2">
    <location>
        <begin position="6"/>
        <end position="32"/>
    </location>
</feature>
<keyword evidence="2" id="KW-0472">Membrane</keyword>
<dbReference type="KEGG" id="vcw:GJQ55_04485"/>
<accession>A0A9X7UVR2</accession>
<evidence type="ECO:0000313" key="4">
    <source>
        <dbReference type="Proteomes" id="UP000596074"/>
    </source>
</evidence>
<protein>
    <submittedName>
        <fullName evidence="3">DUF1622 domain-containing protein</fullName>
    </submittedName>
</protein>
<feature type="transmembrane region" description="Helical" evidence="2">
    <location>
        <begin position="79"/>
        <end position="100"/>
    </location>
</feature>
<feature type="compositionally biased region" description="Basic and acidic residues" evidence="1">
    <location>
        <begin position="110"/>
        <end position="126"/>
    </location>
</feature>